<reference evidence="8" key="1">
    <citation type="journal article" date="2010" name="Genome Biol.">
        <title>Genome sequence of the necrotrophic plant pathogen Pythium ultimum reveals original pathogenicity mechanisms and effector repertoire.</title>
        <authorList>
            <person name="Levesque C.A."/>
            <person name="Brouwer H."/>
            <person name="Cano L."/>
            <person name="Hamilton J.P."/>
            <person name="Holt C."/>
            <person name="Huitema E."/>
            <person name="Raffaele S."/>
            <person name="Robideau G.P."/>
            <person name="Thines M."/>
            <person name="Win J."/>
            <person name="Zerillo M.M."/>
            <person name="Beakes G.W."/>
            <person name="Boore J.L."/>
            <person name="Busam D."/>
            <person name="Dumas B."/>
            <person name="Ferriera S."/>
            <person name="Fuerstenberg S.I."/>
            <person name="Gachon C.M."/>
            <person name="Gaulin E."/>
            <person name="Govers F."/>
            <person name="Grenville-Briggs L."/>
            <person name="Horner N."/>
            <person name="Hostetler J."/>
            <person name="Jiang R.H."/>
            <person name="Johnson J."/>
            <person name="Krajaejun T."/>
            <person name="Lin H."/>
            <person name="Meijer H.J."/>
            <person name="Moore B."/>
            <person name="Morris P."/>
            <person name="Phuntmart V."/>
            <person name="Puiu D."/>
            <person name="Shetty J."/>
            <person name="Stajich J.E."/>
            <person name="Tripathy S."/>
            <person name="Wawra S."/>
            <person name="van West P."/>
            <person name="Whitty B.R."/>
            <person name="Coutinho P.M."/>
            <person name="Henrissat B."/>
            <person name="Martin F."/>
            <person name="Thomas P.D."/>
            <person name="Tyler B.M."/>
            <person name="De Vries R.P."/>
            <person name="Kamoun S."/>
            <person name="Yandell M."/>
            <person name="Tisserat N."/>
            <person name="Buell C.R."/>
        </authorList>
    </citation>
    <scope>NUCLEOTIDE SEQUENCE</scope>
    <source>
        <strain evidence="8">DAOM:BR144</strain>
    </source>
</reference>
<evidence type="ECO:0000313" key="8">
    <source>
        <dbReference type="Proteomes" id="UP000019132"/>
    </source>
</evidence>
<dbReference type="STRING" id="431595.K3WGB0"/>
<dbReference type="Pfam" id="PF00924">
    <property type="entry name" value="MS_channel_2nd"/>
    <property type="match status" value="1"/>
</dbReference>
<dbReference type="OMA" id="WDRYSSD"/>
<organism evidence="7 8">
    <name type="scientific">Globisporangium ultimum (strain ATCC 200006 / CBS 805.95 / DAOM BR144)</name>
    <name type="common">Pythium ultimum</name>
    <dbReference type="NCBI Taxonomy" id="431595"/>
    <lineage>
        <taxon>Eukaryota</taxon>
        <taxon>Sar</taxon>
        <taxon>Stramenopiles</taxon>
        <taxon>Oomycota</taxon>
        <taxon>Peronosporomycetes</taxon>
        <taxon>Pythiales</taxon>
        <taxon>Pythiaceae</taxon>
        <taxon>Globisporangium</taxon>
    </lineage>
</organism>
<feature type="transmembrane region" description="Helical" evidence="5">
    <location>
        <begin position="6"/>
        <end position="29"/>
    </location>
</feature>
<dbReference type="InterPro" id="IPR010920">
    <property type="entry name" value="LSM_dom_sf"/>
</dbReference>
<dbReference type="PANTHER" id="PTHR30221">
    <property type="entry name" value="SMALL-CONDUCTANCE MECHANOSENSITIVE CHANNEL"/>
    <property type="match status" value="1"/>
</dbReference>
<dbReference type="SUPFAM" id="SSF50182">
    <property type="entry name" value="Sm-like ribonucleoproteins"/>
    <property type="match status" value="1"/>
</dbReference>
<feature type="domain" description="Mechanosensitive ion channel MscS" evidence="6">
    <location>
        <begin position="177"/>
        <end position="240"/>
    </location>
</feature>
<proteinExistence type="predicted"/>
<feature type="transmembrane region" description="Helical" evidence="5">
    <location>
        <begin position="50"/>
        <end position="73"/>
    </location>
</feature>
<dbReference type="InParanoid" id="K3WGB0"/>
<feature type="transmembrane region" description="Helical" evidence="5">
    <location>
        <begin position="85"/>
        <end position="104"/>
    </location>
</feature>
<name>K3WGB0_GLOUD</name>
<accession>K3WGB0</accession>
<dbReference type="eggNOG" id="ENOG502RU5I">
    <property type="taxonomic scope" value="Eukaryota"/>
</dbReference>
<comment type="subcellular location">
    <subcellularLocation>
        <location evidence="1">Membrane</location>
    </subcellularLocation>
</comment>
<dbReference type="VEuPathDB" id="FungiDB:PYU1_G003991"/>
<dbReference type="GO" id="GO:0008381">
    <property type="term" value="F:mechanosensitive monoatomic ion channel activity"/>
    <property type="evidence" value="ECO:0007669"/>
    <property type="project" value="InterPro"/>
</dbReference>
<keyword evidence="2 5" id="KW-0812">Transmembrane</keyword>
<dbReference type="InterPro" id="IPR045275">
    <property type="entry name" value="MscS_archaea/bacteria_type"/>
</dbReference>
<dbReference type="EnsemblProtists" id="PYU1_T004001">
    <property type="protein sequence ID" value="PYU1_T004001"/>
    <property type="gene ID" value="PYU1_G003991"/>
</dbReference>
<dbReference type="PANTHER" id="PTHR30221:SF1">
    <property type="entry name" value="SMALL-CONDUCTANCE MECHANOSENSITIVE CHANNEL"/>
    <property type="match status" value="1"/>
</dbReference>
<evidence type="ECO:0000256" key="2">
    <source>
        <dbReference type="ARBA" id="ARBA00022692"/>
    </source>
</evidence>
<keyword evidence="8" id="KW-1185">Reference proteome</keyword>
<feature type="transmembrane region" description="Helical" evidence="5">
    <location>
        <begin position="155"/>
        <end position="178"/>
    </location>
</feature>
<keyword evidence="3 5" id="KW-1133">Transmembrane helix</keyword>
<evidence type="ECO:0000313" key="7">
    <source>
        <dbReference type="EnsemblProtists" id="PYU1_T004001"/>
    </source>
</evidence>
<evidence type="ECO:0000256" key="3">
    <source>
        <dbReference type="ARBA" id="ARBA00022989"/>
    </source>
</evidence>
<evidence type="ECO:0000259" key="6">
    <source>
        <dbReference type="Pfam" id="PF00924"/>
    </source>
</evidence>
<dbReference type="Proteomes" id="UP000019132">
    <property type="component" value="Unassembled WGS sequence"/>
</dbReference>
<dbReference type="HOGENOM" id="CLU_744910_0_0_1"/>
<evidence type="ECO:0000256" key="4">
    <source>
        <dbReference type="ARBA" id="ARBA00023136"/>
    </source>
</evidence>
<dbReference type="Gene3D" id="2.30.30.60">
    <property type="match status" value="1"/>
</dbReference>
<dbReference type="GO" id="GO:0016020">
    <property type="term" value="C:membrane"/>
    <property type="evidence" value="ECO:0007669"/>
    <property type="project" value="UniProtKB-SubCell"/>
</dbReference>
<protein>
    <recommendedName>
        <fullName evidence="6">Mechanosensitive ion channel MscS domain-containing protein</fullName>
    </recommendedName>
</protein>
<sequence>MIALWRIGVAGALAVLAYFLSKPVMEALLAMLRARIGKGFQWIADVQRYMLLYLSWICFALLLILIAVNVLQLGDTADNAVSKTLYYFLAVPVVLGTFALRKVVANLIIRYLEWDRGSTDYDAKIFVVTEGVTFLCFVLIVVEIFYIFFVSNEMASFLLVEVLVCLEVIALCAGFTTLKNVATGLFLIFVEPFRTGSWCCLQQLCGFIEKVSLARTILRRYDGALVFIPNGIFADIHQTNGNAQDAQLHELVLQVHPATSIDKIHQLVDELTTIVPQYAMPEDYSMSTQSHTAFTRGSAEDSMATPPSTTQYGYENRSFASNNTEYMHRHNTLSGAESSTTYRVVLQAMYRVKVMVLVDRARFSSLEAAKTEINMSIIESLQRIGVVARQTVH</sequence>
<dbReference type="InterPro" id="IPR006685">
    <property type="entry name" value="MscS_channel_2nd"/>
</dbReference>
<reference evidence="7" key="3">
    <citation type="submission" date="2015-02" db="UniProtKB">
        <authorList>
            <consortium name="EnsemblProtists"/>
        </authorList>
    </citation>
    <scope>IDENTIFICATION</scope>
    <source>
        <strain evidence="7">DAOM BR144</strain>
    </source>
</reference>
<keyword evidence="4 5" id="KW-0472">Membrane</keyword>
<reference evidence="8" key="2">
    <citation type="submission" date="2010-04" db="EMBL/GenBank/DDBJ databases">
        <authorList>
            <person name="Buell R."/>
            <person name="Hamilton J."/>
            <person name="Hostetler J."/>
        </authorList>
    </citation>
    <scope>NUCLEOTIDE SEQUENCE [LARGE SCALE GENOMIC DNA]</scope>
    <source>
        <strain evidence="8">DAOM:BR144</strain>
    </source>
</reference>
<dbReference type="AlphaFoldDB" id="K3WGB0"/>
<evidence type="ECO:0000256" key="5">
    <source>
        <dbReference type="SAM" id="Phobius"/>
    </source>
</evidence>
<dbReference type="InterPro" id="IPR023408">
    <property type="entry name" value="MscS_beta-dom_sf"/>
</dbReference>
<dbReference type="EMBL" id="GL376567">
    <property type="status" value="NOT_ANNOTATED_CDS"/>
    <property type="molecule type" value="Genomic_DNA"/>
</dbReference>
<evidence type="ECO:0000256" key="1">
    <source>
        <dbReference type="ARBA" id="ARBA00004370"/>
    </source>
</evidence>
<feature type="transmembrane region" description="Helical" evidence="5">
    <location>
        <begin position="125"/>
        <end position="149"/>
    </location>
</feature>